<evidence type="ECO:0000256" key="2">
    <source>
        <dbReference type="ARBA" id="ARBA00022857"/>
    </source>
</evidence>
<dbReference type="Gene3D" id="3.40.430.10">
    <property type="entry name" value="Dihydrofolate Reductase, subunit A"/>
    <property type="match status" value="1"/>
</dbReference>
<dbReference type="InterPro" id="IPR002734">
    <property type="entry name" value="RibDG_C"/>
</dbReference>
<dbReference type="InterPro" id="IPR024072">
    <property type="entry name" value="DHFR-like_dom_sf"/>
</dbReference>
<dbReference type="GO" id="GO:0009231">
    <property type="term" value="P:riboflavin biosynthetic process"/>
    <property type="evidence" value="ECO:0007669"/>
    <property type="project" value="InterPro"/>
</dbReference>
<dbReference type="Pfam" id="PF01872">
    <property type="entry name" value="RibD_C"/>
    <property type="match status" value="1"/>
</dbReference>
<evidence type="ECO:0000256" key="3">
    <source>
        <dbReference type="ARBA" id="ARBA00023002"/>
    </source>
</evidence>
<name>A0A964T8B4_9HYPH</name>
<evidence type="ECO:0000259" key="4">
    <source>
        <dbReference type="Pfam" id="PF01872"/>
    </source>
</evidence>
<proteinExistence type="predicted"/>
<evidence type="ECO:0000313" key="5">
    <source>
        <dbReference type="EMBL" id="MYZ50319.1"/>
    </source>
</evidence>
<reference evidence="5" key="1">
    <citation type="submission" date="2019-03" db="EMBL/GenBank/DDBJ databases">
        <title>Afifella sp. nov., isolated from activated sludge.</title>
        <authorList>
            <person name="Li Q."/>
            <person name="Liu Y."/>
        </authorList>
    </citation>
    <scope>NUCLEOTIDE SEQUENCE</scope>
    <source>
        <strain evidence="5">L72</strain>
    </source>
</reference>
<comment type="caution">
    <text evidence="5">The sequence shown here is derived from an EMBL/GenBank/DDBJ whole genome shotgun (WGS) entry which is preliminary data.</text>
</comment>
<comment type="pathway">
    <text evidence="1">Cofactor biosynthesis; riboflavin biosynthesis.</text>
</comment>
<keyword evidence="3" id="KW-0560">Oxidoreductase</keyword>
<dbReference type="PANTHER" id="PTHR38011">
    <property type="entry name" value="DIHYDROFOLATE REDUCTASE FAMILY PROTEIN (AFU_ORTHOLOGUE AFUA_8G06820)"/>
    <property type="match status" value="1"/>
</dbReference>
<dbReference type="SUPFAM" id="SSF53597">
    <property type="entry name" value="Dihydrofolate reductase-like"/>
    <property type="match status" value="1"/>
</dbReference>
<feature type="domain" description="Bacterial bifunctional deaminase-reductase C-terminal" evidence="4">
    <location>
        <begin position="54"/>
        <end position="223"/>
    </location>
</feature>
<keyword evidence="2" id="KW-0521">NADP</keyword>
<accession>A0A964T8B4</accession>
<organism evidence="5 6">
    <name type="scientific">Propylenella binzhouense</name>
    <dbReference type="NCBI Taxonomy" id="2555902"/>
    <lineage>
        <taxon>Bacteria</taxon>
        <taxon>Pseudomonadati</taxon>
        <taxon>Pseudomonadota</taxon>
        <taxon>Alphaproteobacteria</taxon>
        <taxon>Hyphomicrobiales</taxon>
        <taxon>Propylenellaceae</taxon>
        <taxon>Propylenella</taxon>
    </lineage>
</organism>
<dbReference type="GO" id="GO:0008703">
    <property type="term" value="F:5-amino-6-(5-phosphoribosylamino)uracil reductase activity"/>
    <property type="evidence" value="ECO:0007669"/>
    <property type="project" value="InterPro"/>
</dbReference>
<dbReference type="PANTHER" id="PTHR38011:SF7">
    <property type="entry name" value="2,5-DIAMINO-6-RIBOSYLAMINO-4(3H)-PYRIMIDINONE 5'-PHOSPHATE REDUCTASE"/>
    <property type="match status" value="1"/>
</dbReference>
<dbReference type="OrthoDB" id="2313602at2"/>
<dbReference type="RefSeq" id="WP_161142642.1">
    <property type="nucleotide sequence ID" value="NZ_SPKJ01000149.1"/>
</dbReference>
<evidence type="ECO:0000256" key="1">
    <source>
        <dbReference type="ARBA" id="ARBA00005104"/>
    </source>
</evidence>
<gene>
    <name evidence="5" type="ORF">E4O86_21650</name>
</gene>
<dbReference type="AlphaFoldDB" id="A0A964T8B4"/>
<evidence type="ECO:0000313" key="6">
    <source>
        <dbReference type="Proteomes" id="UP000773614"/>
    </source>
</evidence>
<dbReference type="Proteomes" id="UP000773614">
    <property type="component" value="Unassembled WGS sequence"/>
</dbReference>
<sequence>MKFAPEPISVTARVWDRLLAQRDRFPEPPPVGWSAGEQAAWALYAPLLGPAEAPFVLAQVGQSLDGRVGTPAGDCREVSGPDGLAHLHRTRALVQGVLVGATTVLADDPRLTVRLAEGPDPARLVVDPHGRVPADASIWAAGSRRIAIQACEVARPEGVEIVRIRHDGEQGSDPRCIASALAALGIRRILVEGGARTIAKFLDSGLLDRLHVAISPKIIGSGPAGLARAPISLLADAITPEATVYPLGSDVLFDCALRRR</sequence>
<dbReference type="EMBL" id="SPKJ01000149">
    <property type="protein sequence ID" value="MYZ50319.1"/>
    <property type="molecule type" value="Genomic_DNA"/>
</dbReference>
<protein>
    <submittedName>
        <fullName evidence="5">RibD family protein</fullName>
    </submittedName>
</protein>
<dbReference type="InterPro" id="IPR050765">
    <property type="entry name" value="Riboflavin_Biosynth_HTPR"/>
</dbReference>
<keyword evidence="6" id="KW-1185">Reference proteome</keyword>